<dbReference type="RefSeq" id="WP_203903494.1">
    <property type="nucleotide sequence ID" value="NZ_BOPF01000032.1"/>
</dbReference>
<evidence type="ECO:0008006" key="7">
    <source>
        <dbReference type="Google" id="ProtNLM"/>
    </source>
</evidence>
<dbReference type="AlphaFoldDB" id="A0A8J4DTA4"/>
<dbReference type="InterPro" id="IPR008628">
    <property type="entry name" value="GPP34-like"/>
</dbReference>
<evidence type="ECO:0000313" key="6">
    <source>
        <dbReference type="Proteomes" id="UP000619260"/>
    </source>
</evidence>
<keyword evidence="4" id="KW-0472">Membrane</keyword>
<proteinExistence type="predicted"/>
<dbReference type="Pfam" id="PF05719">
    <property type="entry name" value="GPP34"/>
    <property type="match status" value="1"/>
</dbReference>
<comment type="caution">
    <text evidence="5">The sequence shown here is derived from an EMBL/GenBank/DDBJ whole genome shotgun (WGS) entry which is preliminary data.</text>
</comment>
<gene>
    <name evidence="5" type="ORF">Val02_69360</name>
</gene>
<evidence type="ECO:0000256" key="3">
    <source>
        <dbReference type="ARBA" id="ARBA00023121"/>
    </source>
</evidence>
<evidence type="ECO:0000256" key="2">
    <source>
        <dbReference type="ARBA" id="ARBA00023034"/>
    </source>
</evidence>
<dbReference type="EMBL" id="BOPF01000032">
    <property type="protein sequence ID" value="GIJ50050.1"/>
    <property type="molecule type" value="Genomic_DNA"/>
</dbReference>
<name>A0A8J4DTA4_9ACTN</name>
<accession>A0A8J4DTA4</accession>
<comment type="subcellular location">
    <subcellularLocation>
        <location evidence="1">Golgi apparatus membrane</location>
        <topology evidence="1">Peripheral membrane protein</topology>
        <orientation evidence="1">Cytoplasmic side</orientation>
    </subcellularLocation>
</comment>
<dbReference type="GO" id="GO:0005737">
    <property type="term" value="C:cytoplasm"/>
    <property type="evidence" value="ECO:0007669"/>
    <property type="project" value="UniProtKB-ARBA"/>
</dbReference>
<protein>
    <recommendedName>
        <fullName evidence="7">GPP34 family phosphoprotein</fullName>
    </recommendedName>
</protein>
<evidence type="ECO:0000256" key="1">
    <source>
        <dbReference type="ARBA" id="ARBA00004255"/>
    </source>
</evidence>
<dbReference type="GO" id="GO:0070273">
    <property type="term" value="F:phosphatidylinositol-4-phosphate binding"/>
    <property type="evidence" value="ECO:0007669"/>
    <property type="project" value="InterPro"/>
</dbReference>
<keyword evidence="2" id="KW-0333">Golgi apparatus</keyword>
<keyword evidence="6" id="KW-1185">Reference proteome</keyword>
<dbReference type="Proteomes" id="UP000619260">
    <property type="component" value="Unassembled WGS sequence"/>
</dbReference>
<dbReference type="InterPro" id="IPR038261">
    <property type="entry name" value="GPP34-like_sf"/>
</dbReference>
<sequence length="232" mass="25542">MHTGRSWPRTEPADQASPVLLAGDLFLVAHQKTRRCEIHSRVLASGLAGSLLAELVLFGNISAKNGVLKVERREPPRDALAHSVLDTMLSQPQHQDLSTWVRFWETSAVDEVAKRLQRRGLVRKAPRWGVRRSRSGWETVGREDVVAAPGLRLAYRLMPYSHGGADPLSSADVMLASLVDLLGLTETVLWDRMTRPAALAELGRVRACLTPNLTEVLEAVSQVKTGQVLAPH</sequence>
<organism evidence="5 6">
    <name type="scientific">Virgisporangium aliadipatigenens</name>
    <dbReference type="NCBI Taxonomy" id="741659"/>
    <lineage>
        <taxon>Bacteria</taxon>
        <taxon>Bacillati</taxon>
        <taxon>Actinomycetota</taxon>
        <taxon>Actinomycetes</taxon>
        <taxon>Micromonosporales</taxon>
        <taxon>Micromonosporaceae</taxon>
        <taxon>Virgisporangium</taxon>
    </lineage>
</organism>
<dbReference type="Gene3D" id="1.10.3630.10">
    <property type="entry name" value="yeast vps74-n-term truncation variant domain like"/>
    <property type="match status" value="1"/>
</dbReference>
<evidence type="ECO:0000256" key="4">
    <source>
        <dbReference type="ARBA" id="ARBA00023136"/>
    </source>
</evidence>
<keyword evidence="3" id="KW-0446">Lipid-binding</keyword>
<reference evidence="5" key="1">
    <citation type="submission" date="2021-01" db="EMBL/GenBank/DDBJ databases">
        <title>Whole genome shotgun sequence of Virgisporangium aliadipatigenens NBRC 105644.</title>
        <authorList>
            <person name="Komaki H."/>
            <person name="Tamura T."/>
        </authorList>
    </citation>
    <scope>NUCLEOTIDE SEQUENCE</scope>
    <source>
        <strain evidence="5">NBRC 105644</strain>
    </source>
</reference>
<evidence type="ECO:0000313" key="5">
    <source>
        <dbReference type="EMBL" id="GIJ50050.1"/>
    </source>
</evidence>
<dbReference type="GO" id="GO:0012505">
    <property type="term" value="C:endomembrane system"/>
    <property type="evidence" value="ECO:0007669"/>
    <property type="project" value="UniProtKB-ARBA"/>
</dbReference>